<accession>A0A4D5RP33</accession>
<proteinExistence type="predicted"/>
<organism evidence="2">
    <name type="scientific">Ixodes scapularis</name>
    <name type="common">Black-legged tick</name>
    <name type="synonym">Deer tick</name>
    <dbReference type="NCBI Taxonomy" id="6945"/>
    <lineage>
        <taxon>Eukaryota</taxon>
        <taxon>Metazoa</taxon>
        <taxon>Ecdysozoa</taxon>
        <taxon>Arthropoda</taxon>
        <taxon>Chelicerata</taxon>
        <taxon>Arachnida</taxon>
        <taxon>Acari</taxon>
        <taxon>Parasitiformes</taxon>
        <taxon>Ixodida</taxon>
        <taxon>Ixodoidea</taxon>
        <taxon>Ixodidae</taxon>
        <taxon>Ixodinae</taxon>
        <taxon>Ixodes</taxon>
    </lineage>
</organism>
<dbReference type="VEuPathDB" id="VectorBase:ISCW004520"/>
<dbReference type="Gene3D" id="3.20.20.370">
    <property type="entry name" value="Glycoside hydrolase/deacetylase"/>
    <property type="match status" value="1"/>
</dbReference>
<dbReference type="EMBL" id="GHJT01004944">
    <property type="protein sequence ID" value="MOY38915.1"/>
    <property type="molecule type" value="Transcribed_RNA"/>
</dbReference>
<name>A0A4D5RP33_IXOSC</name>
<evidence type="ECO:0000256" key="1">
    <source>
        <dbReference type="SAM" id="SignalP"/>
    </source>
</evidence>
<dbReference type="VEuPathDB" id="VectorBase:ISCP_025946"/>
<sequence>MRAVLLAPFLLVAVLANPTPEDKCDPEKCKASENCVCASTDPPNKMNVQDTPQLVMLSFDGAINEGNMPFYRELLDGTQKRKNKKSGCKIGATFFVNHEYLDYTAVHELHNSGSEIGLRSITLNGTSDYWSKLDTDGWKAEMVGERDLLANHAAIPASDIVGMRAPLLQTGGDNSYEMLKENGFLYDSSIPHNRVKDGGKPMFPYTLDYGLQTSCIIAPCPENKYPGLWTIPMNMWFQENDIENLKMHFPCSTIGGCVPPPDTADETYEFLMANFKQFYENNRAPFPMFLHEGWLHEGERREGFLKFIDWLLTKDDVFIVTLKEVIEFMKNPKPVNSYKESRCLTDVKPSDKCTRPETCLYRKVKIGDDIGDRKMKTCVDCAPHYPWVSLKKIMSPPQSE</sequence>
<dbReference type="OrthoDB" id="504708at2759"/>
<dbReference type="VEuPathDB" id="VectorBase:ISCW014049"/>
<feature type="chain" id="PRO_5020036262" evidence="1">
    <location>
        <begin position="17"/>
        <end position="400"/>
    </location>
</feature>
<dbReference type="SUPFAM" id="SSF88713">
    <property type="entry name" value="Glycoside hydrolase/deacetylase"/>
    <property type="match status" value="1"/>
</dbReference>
<protein>
    <submittedName>
        <fullName evidence="2">Putative peritrophic membrane chitin binding protein</fullName>
    </submittedName>
</protein>
<evidence type="ECO:0000313" key="2">
    <source>
        <dbReference type="EMBL" id="MOY38915.1"/>
    </source>
</evidence>
<dbReference type="AlphaFoldDB" id="A0A4D5RP33"/>
<dbReference type="VEuPathDB" id="VectorBase:ISCI014049"/>
<dbReference type="PANTHER" id="PTHR45985:SF8">
    <property type="entry name" value="CHITIN DEACETYLASE-LIKE 9, ISOFORM A"/>
    <property type="match status" value="1"/>
</dbReference>
<dbReference type="InterPro" id="IPR052740">
    <property type="entry name" value="CE4"/>
</dbReference>
<dbReference type="InterPro" id="IPR011330">
    <property type="entry name" value="Glyco_hydro/deAcase_b/a-brl"/>
</dbReference>
<reference evidence="2" key="1">
    <citation type="submission" date="2019-04" db="EMBL/GenBank/DDBJ databases">
        <title>An insight into the mialome of Ixodes scapularis.</title>
        <authorList>
            <person name="Ribeiro J.M."/>
            <person name="Mather T.N."/>
            <person name="Karim S."/>
        </authorList>
    </citation>
    <scope>NUCLEOTIDE SEQUENCE</scope>
</reference>
<keyword evidence="1" id="KW-0732">Signal</keyword>
<dbReference type="PANTHER" id="PTHR45985">
    <property type="match status" value="1"/>
</dbReference>
<feature type="signal peptide" evidence="1">
    <location>
        <begin position="1"/>
        <end position="16"/>
    </location>
</feature>
<dbReference type="GO" id="GO:0005975">
    <property type="term" value="P:carbohydrate metabolic process"/>
    <property type="evidence" value="ECO:0007669"/>
    <property type="project" value="InterPro"/>
</dbReference>
<dbReference type="VEuPathDB" id="VectorBase:ISCI004520"/>